<feature type="transmembrane region" description="Helical" evidence="17">
    <location>
        <begin position="175"/>
        <end position="194"/>
    </location>
</feature>
<dbReference type="GO" id="GO:0090589">
    <property type="term" value="F:protein-phosphocysteine-trehalose phosphotransferase system transporter activity"/>
    <property type="evidence" value="ECO:0007669"/>
    <property type="project" value="TreeGrafter"/>
</dbReference>
<feature type="transmembrane region" description="Helical" evidence="17">
    <location>
        <begin position="242"/>
        <end position="260"/>
    </location>
</feature>
<organism evidence="21 22">
    <name type="scientific">Liquorilactobacillus nagelii</name>
    <dbReference type="NCBI Taxonomy" id="82688"/>
    <lineage>
        <taxon>Bacteria</taxon>
        <taxon>Bacillati</taxon>
        <taxon>Bacillota</taxon>
        <taxon>Bacilli</taxon>
        <taxon>Lactobacillales</taxon>
        <taxon>Lactobacillaceae</taxon>
        <taxon>Liquorilactobacillus</taxon>
    </lineage>
</organism>
<dbReference type="AlphaFoldDB" id="A0A3Q8CUL1"/>
<evidence type="ECO:0000256" key="5">
    <source>
        <dbReference type="ARBA" id="ARBA00022679"/>
    </source>
</evidence>
<dbReference type="PROSITE" id="PS01035">
    <property type="entry name" value="PTS_EIIB_TYPE_1_CYS"/>
    <property type="match status" value="1"/>
</dbReference>
<dbReference type="RefSeq" id="WP_187343775.1">
    <property type="nucleotide sequence ID" value="NZ_CP018180.1"/>
</dbReference>
<dbReference type="InterPro" id="IPR018113">
    <property type="entry name" value="PTrfase_EIIB_Cys"/>
</dbReference>
<dbReference type="InterPro" id="IPR036878">
    <property type="entry name" value="Glu_permease_IIB"/>
</dbReference>
<evidence type="ECO:0000256" key="1">
    <source>
        <dbReference type="ARBA" id="ARBA00004651"/>
    </source>
</evidence>
<feature type="transmembrane region" description="Helical" evidence="17">
    <location>
        <begin position="357"/>
        <end position="377"/>
    </location>
</feature>
<dbReference type="Pfam" id="PF00358">
    <property type="entry name" value="PTS_EIIA_1"/>
    <property type="match status" value="1"/>
</dbReference>
<feature type="transmembrane region" description="Helical" evidence="17">
    <location>
        <begin position="144"/>
        <end position="168"/>
    </location>
</feature>
<feature type="transmembrane region" description="Helical" evidence="17">
    <location>
        <begin position="383"/>
        <end position="401"/>
    </location>
</feature>
<evidence type="ECO:0000256" key="10">
    <source>
        <dbReference type="ARBA" id="ARBA00023136"/>
    </source>
</evidence>
<dbReference type="InterPro" id="IPR011297">
    <property type="entry name" value="PTS_IIABC_b_glu"/>
</dbReference>
<dbReference type="GO" id="GO:0005886">
    <property type="term" value="C:plasma membrane"/>
    <property type="evidence" value="ECO:0007669"/>
    <property type="project" value="UniProtKB-SubCell"/>
</dbReference>
<dbReference type="PROSITE" id="PS00371">
    <property type="entry name" value="PTS_EIIA_TYPE_1_HIS"/>
    <property type="match status" value="1"/>
</dbReference>
<sequence>MKNEKLAQDIIQNVGGRENVNYLTHCATRLRFRLQDPAKADLDALKDLNVLQVVNASGQLQVVIGPNVGDVYDDVMKAGKFDFDSDSATNEEKPDQNTGIVAKVFDILSGSFTPWIPVFCGSGLIKAFLSIMTMLGWMSAKSGTYAILAAAGNAVFYFLPILLGVTLAKKLNVSPYIAATIGAALLEPNFTALIKGTGSATSFLGIPVVLMSYSTTVIPILVSIVIYSFLERFLKRFIPSQLHLLFLPLLSLIIMVPLTVMIFGPFGVYVGKGIAAATAWIIVKSPILAGLLIGGFWIPIVVFGLHWAIIPIILSNIATNGSDPILAIAMGSVWAASGAGLGVLFKTKNAQLKEIAASGLIPGLLSGVTEPIIYGIFFRYKRSFAYAIAMSAVSGVIAGVLQVKATQLAGGIFTIPTFNPIWGYALSAAVAFFGTAALHWIFGFGEKPELASASEKAEQKGPSEEDFKTTNVDTIITSPVEGAIVPVKDINDSVFSSEAMGATVAIDPTSNVVKAPFSGKVIKVFPTLHAIGLLSDGGVEVLIHIGLDTVNLNGEGFTAHVKDNQKITAGQELISFDVEQIKAKGYDPVVLIIVTNQNEQQHLKKYAVSNEQVTAGNKLLEISNK</sequence>
<dbReference type="PANTHER" id="PTHR30175">
    <property type="entry name" value="PHOSPHOTRANSFERASE SYSTEM TRANSPORT PROTEIN"/>
    <property type="match status" value="1"/>
</dbReference>
<dbReference type="KEGG" id="lng:BSQ50_04790"/>
<dbReference type="FunFam" id="2.70.70.10:FF:000001">
    <property type="entry name" value="PTS system glucose-specific IIA component"/>
    <property type="match status" value="1"/>
</dbReference>
<protein>
    <recommendedName>
        <fullName evidence="14">PTS system sucrose-specific EIIBCA component</fullName>
        <ecNumber evidence="11">2.7.1.211</ecNumber>
    </recommendedName>
    <alternativeName>
        <fullName evidence="15">EIIBCA-Scr</fullName>
    </alternativeName>
</protein>
<comment type="catalytic activity">
    <reaction evidence="13">
        <text>N(pros)-phospho-L-histidyl-[protein](out) + sucrose = sucrose 6(G)-phosphate(in) + L-histidyl-[protein]</text>
        <dbReference type="Rhea" id="RHEA:49236"/>
        <dbReference type="Rhea" id="RHEA-COMP:9745"/>
        <dbReference type="Rhea" id="RHEA-COMP:9746"/>
        <dbReference type="ChEBI" id="CHEBI:17992"/>
        <dbReference type="ChEBI" id="CHEBI:29979"/>
        <dbReference type="ChEBI" id="CHEBI:64837"/>
        <dbReference type="ChEBI" id="CHEBI:91002"/>
        <dbReference type="EC" id="2.7.1.211"/>
    </reaction>
</comment>
<evidence type="ECO:0000256" key="4">
    <source>
        <dbReference type="ARBA" id="ARBA00022597"/>
    </source>
</evidence>
<evidence type="ECO:0000259" key="19">
    <source>
        <dbReference type="PROSITE" id="PS51098"/>
    </source>
</evidence>
<evidence type="ECO:0000259" key="20">
    <source>
        <dbReference type="PROSITE" id="PS51103"/>
    </source>
</evidence>
<feature type="transmembrane region" description="Helical" evidence="17">
    <location>
        <begin position="290"/>
        <end position="313"/>
    </location>
</feature>
<dbReference type="PROSITE" id="PS51103">
    <property type="entry name" value="PTS_EIIC_TYPE_1"/>
    <property type="match status" value="1"/>
</dbReference>
<dbReference type="NCBIfam" id="TIGR00830">
    <property type="entry name" value="PTBA"/>
    <property type="match status" value="1"/>
</dbReference>
<dbReference type="PROSITE" id="PS51093">
    <property type="entry name" value="PTS_EIIA_TYPE_1"/>
    <property type="match status" value="1"/>
</dbReference>
<dbReference type="SUPFAM" id="SSF55604">
    <property type="entry name" value="Glucose permease domain IIB"/>
    <property type="match status" value="1"/>
</dbReference>
<dbReference type="InterPro" id="IPR001996">
    <property type="entry name" value="PTS_IIB_1"/>
</dbReference>
<feature type="domain" description="PTS EIIC type-1" evidence="20">
    <location>
        <begin position="106"/>
        <end position="458"/>
    </location>
</feature>
<gene>
    <name evidence="21" type="ORF">BSQ50_04790</name>
</gene>
<dbReference type="PROSITE" id="PS51098">
    <property type="entry name" value="PTS_EIIB_TYPE_1"/>
    <property type="match status" value="1"/>
</dbReference>
<evidence type="ECO:0000256" key="11">
    <source>
        <dbReference type="ARBA" id="ARBA00044053"/>
    </source>
</evidence>
<evidence type="ECO:0000256" key="8">
    <source>
        <dbReference type="ARBA" id="ARBA00022777"/>
    </source>
</evidence>
<dbReference type="PANTHER" id="PTHR30175:SF1">
    <property type="entry name" value="PTS SYSTEM ARBUTIN-, CELLOBIOSE-, AND SALICIN-SPECIFIC EIIBC COMPONENT-RELATED"/>
    <property type="match status" value="1"/>
</dbReference>
<dbReference type="SUPFAM" id="SSF51261">
    <property type="entry name" value="Duplicated hybrid motif"/>
    <property type="match status" value="1"/>
</dbReference>
<dbReference type="InterPro" id="IPR011055">
    <property type="entry name" value="Dup_hybrid_motif"/>
</dbReference>
<feature type="domain" description="PTS EIIA type-1" evidence="18">
    <location>
        <begin position="492"/>
        <end position="596"/>
    </location>
</feature>
<evidence type="ECO:0000256" key="15">
    <source>
        <dbReference type="ARBA" id="ARBA00081008"/>
    </source>
</evidence>
<feature type="transmembrane region" description="Helical" evidence="17">
    <location>
        <begin position="325"/>
        <end position="345"/>
    </location>
</feature>
<evidence type="ECO:0000256" key="14">
    <source>
        <dbReference type="ARBA" id="ARBA00074554"/>
    </source>
</evidence>
<dbReference type="InterPro" id="IPR013013">
    <property type="entry name" value="PTS_EIIC_1"/>
</dbReference>
<dbReference type="GO" id="GO:0008982">
    <property type="term" value="F:protein-N(PI)-phosphohistidine-sugar phosphotransferase activity"/>
    <property type="evidence" value="ECO:0007669"/>
    <property type="project" value="InterPro"/>
</dbReference>
<dbReference type="InterPro" id="IPR001127">
    <property type="entry name" value="PTS_EIIA_1_perm"/>
</dbReference>
<evidence type="ECO:0000256" key="9">
    <source>
        <dbReference type="ARBA" id="ARBA00022989"/>
    </source>
</evidence>
<keyword evidence="5" id="KW-0808">Transferase</keyword>
<evidence type="ECO:0000313" key="21">
    <source>
        <dbReference type="EMBL" id="AUJ31934.1"/>
    </source>
</evidence>
<feature type="transmembrane region" description="Helical" evidence="17">
    <location>
        <begin position="421"/>
        <end position="442"/>
    </location>
</feature>
<keyword evidence="8" id="KW-0418">Kinase</keyword>
<feature type="active site" description="Phosphocysteine intermediate; for EIIB activity" evidence="16">
    <location>
        <position position="26"/>
    </location>
</feature>
<feature type="domain" description="PTS EIIB type-1" evidence="19">
    <location>
        <begin position="4"/>
        <end position="85"/>
    </location>
</feature>
<dbReference type="GO" id="GO:0016301">
    <property type="term" value="F:kinase activity"/>
    <property type="evidence" value="ECO:0007669"/>
    <property type="project" value="UniProtKB-KW"/>
</dbReference>
<keyword evidence="6" id="KW-0598">Phosphotransferase system</keyword>
<evidence type="ECO:0000256" key="17">
    <source>
        <dbReference type="SAM" id="Phobius"/>
    </source>
</evidence>
<keyword evidence="4" id="KW-0762">Sugar transport</keyword>
<comment type="function">
    <text evidence="12">The phosphoenolpyruvate-dependent sugar phosphotransferase system (sugar PTS), a major carbohydrate active transport system, catalyzes the phosphorylation of incoming sugar substrates concomitantly with their translocation across the cell membrane. This system is involved in sucrose transport.</text>
</comment>
<evidence type="ECO:0000256" key="3">
    <source>
        <dbReference type="ARBA" id="ARBA00022475"/>
    </source>
</evidence>
<dbReference type="InterPro" id="IPR050558">
    <property type="entry name" value="PTS_Sugar-Specific_Components"/>
</dbReference>
<evidence type="ECO:0000259" key="18">
    <source>
        <dbReference type="PROSITE" id="PS51093"/>
    </source>
</evidence>
<keyword evidence="3" id="KW-1003">Cell membrane</keyword>
<evidence type="ECO:0000256" key="12">
    <source>
        <dbReference type="ARBA" id="ARBA00045139"/>
    </source>
</evidence>
<comment type="subcellular location">
    <subcellularLocation>
        <location evidence="1">Cell membrane</location>
        <topology evidence="1">Multi-pass membrane protein</topology>
    </subcellularLocation>
</comment>
<dbReference type="InterPro" id="IPR003352">
    <property type="entry name" value="PTS_EIIC"/>
</dbReference>
<evidence type="ECO:0000256" key="6">
    <source>
        <dbReference type="ARBA" id="ARBA00022683"/>
    </source>
</evidence>
<keyword evidence="9 17" id="KW-1133">Transmembrane helix</keyword>
<dbReference type="Proteomes" id="UP000324497">
    <property type="component" value="Chromosome"/>
</dbReference>
<dbReference type="Gene3D" id="2.70.70.10">
    <property type="entry name" value="Glucose Permease (Domain IIA)"/>
    <property type="match status" value="1"/>
</dbReference>
<reference evidence="21 22" key="1">
    <citation type="submission" date="2016-11" db="EMBL/GenBank/DDBJ databases">
        <title>Interaction between Lactobacillus species and yeast in water kefir.</title>
        <authorList>
            <person name="Behr J."/>
            <person name="Xu D."/>
            <person name="Vogel R.F."/>
        </authorList>
    </citation>
    <scope>NUCLEOTIDE SEQUENCE [LARGE SCALE GENOMIC DNA]</scope>
    <source>
        <strain evidence="21 22">TMW 1.1827</strain>
    </source>
</reference>
<proteinExistence type="predicted"/>
<keyword evidence="10 17" id="KW-0472">Membrane</keyword>
<dbReference type="Pfam" id="PF02378">
    <property type="entry name" value="PTS_EIIC"/>
    <property type="match status" value="1"/>
</dbReference>
<name>A0A3Q8CUL1_9LACO</name>
<feature type="transmembrane region" description="Helical" evidence="17">
    <location>
        <begin position="206"/>
        <end position="230"/>
    </location>
</feature>
<dbReference type="EMBL" id="CP018180">
    <property type="protein sequence ID" value="AUJ31934.1"/>
    <property type="molecule type" value="Genomic_DNA"/>
</dbReference>
<dbReference type="Gene3D" id="3.30.1360.60">
    <property type="entry name" value="Glucose permease domain IIB"/>
    <property type="match status" value="1"/>
</dbReference>
<feature type="transmembrane region" description="Helical" evidence="17">
    <location>
        <begin position="115"/>
        <end position="138"/>
    </location>
</feature>
<evidence type="ECO:0000256" key="16">
    <source>
        <dbReference type="PROSITE-ProRule" id="PRU00421"/>
    </source>
</evidence>
<dbReference type="CDD" id="cd00212">
    <property type="entry name" value="PTS_IIB_glc"/>
    <property type="match status" value="1"/>
</dbReference>
<dbReference type="EC" id="2.7.1.211" evidence="11"/>
<accession>A0A3Q8CUL1</accession>
<keyword evidence="22" id="KW-1185">Reference proteome</keyword>
<evidence type="ECO:0000256" key="13">
    <source>
        <dbReference type="ARBA" id="ARBA00048931"/>
    </source>
</evidence>
<dbReference type="NCBIfam" id="TIGR01995">
    <property type="entry name" value="PTS-II-ABC-beta"/>
    <property type="match status" value="1"/>
</dbReference>
<dbReference type="GO" id="GO:0009401">
    <property type="term" value="P:phosphoenolpyruvate-dependent sugar phosphotransferase system"/>
    <property type="evidence" value="ECO:0007669"/>
    <property type="project" value="UniProtKB-KW"/>
</dbReference>
<keyword evidence="2" id="KW-0813">Transport</keyword>
<evidence type="ECO:0000256" key="7">
    <source>
        <dbReference type="ARBA" id="ARBA00022692"/>
    </source>
</evidence>
<evidence type="ECO:0000256" key="2">
    <source>
        <dbReference type="ARBA" id="ARBA00022448"/>
    </source>
</evidence>
<dbReference type="GO" id="GO:0015771">
    <property type="term" value="P:trehalose transport"/>
    <property type="evidence" value="ECO:0007669"/>
    <property type="project" value="TreeGrafter"/>
</dbReference>
<keyword evidence="7 17" id="KW-0812">Transmembrane</keyword>
<dbReference type="FunFam" id="3.30.1360.60:FF:000001">
    <property type="entry name" value="PTS system glucose-specific IIBC component PtsG"/>
    <property type="match status" value="1"/>
</dbReference>
<evidence type="ECO:0000313" key="22">
    <source>
        <dbReference type="Proteomes" id="UP000324497"/>
    </source>
</evidence>
<dbReference type="Pfam" id="PF00367">
    <property type="entry name" value="PTS_EIIB"/>
    <property type="match status" value="1"/>
</dbReference>